<feature type="transmembrane region" description="Helical" evidence="1">
    <location>
        <begin position="105"/>
        <end position="129"/>
    </location>
</feature>
<dbReference type="Proteomes" id="UP000094527">
    <property type="component" value="Unassembled WGS sequence"/>
</dbReference>
<dbReference type="EMBL" id="LJIJ01002480">
    <property type="protein sequence ID" value="ODM89652.1"/>
    <property type="molecule type" value="Genomic_DNA"/>
</dbReference>
<accession>A0A1D2M9P3</accession>
<organism evidence="2 3">
    <name type="scientific">Orchesella cincta</name>
    <name type="common">Springtail</name>
    <name type="synonym">Podura cincta</name>
    <dbReference type="NCBI Taxonomy" id="48709"/>
    <lineage>
        <taxon>Eukaryota</taxon>
        <taxon>Metazoa</taxon>
        <taxon>Ecdysozoa</taxon>
        <taxon>Arthropoda</taxon>
        <taxon>Hexapoda</taxon>
        <taxon>Collembola</taxon>
        <taxon>Entomobryomorpha</taxon>
        <taxon>Entomobryoidea</taxon>
        <taxon>Orchesellidae</taxon>
        <taxon>Orchesellinae</taxon>
        <taxon>Orchesella</taxon>
    </lineage>
</organism>
<feature type="non-terminal residue" evidence="2">
    <location>
        <position position="197"/>
    </location>
</feature>
<keyword evidence="1" id="KW-0812">Transmembrane</keyword>
<reference evidence="2 3" key="1">
    <citation type="journal article" date="2016" name="Genome Biol. Evol.">
        <title>Gene Family Evolution Reflects Adaptation to Soil Environmental Stressors in the Genome of the Collembolan Orchesella cincta.</title>
        <authorList>
            <person name="Faddeeva-Vakhrusheva A."/>
            <person name="Derks M.F."/>
            <person name="Anvar S.Y."/>
            <person name="Agamennone V."/>
            <person name="Suring W."/>
            <person name="Smit S."/>
            <person name="van Straalen N.M."/>
            <person name="Roelofs D."/>
        </authorList>
    </citation>
    <scope>NUCLEOTIDE SEQUENCE [LARGE SCALE GENOMIC DNA]</scope>
    <source>
        <tissue evidence="2">Mixed pool</tissue>
    </source>
</reference>
<feature type="transmembrane region" description="Helical" evidence="1">
    <location>
        <begin position="31"/>
        <end position="56"/>
    </location>
</feature>
<evidence type="ECO:0000313" key="2">
    <source>
        <dbReference type="EMBL" id="ODM89652.1"/>
    </source>
</evidence>
<feature type="transmembrane region" description="Helical" evidence="1">
    <location>
        <begin position="77"/>
        <end position="99"/>
    </location>
</feature>
<proteinExistence type="predicted"/>
<keyword evidence="2" id="KW-0675">Receptor</keyword>
<keyword evidence="3" id="KW-1185">Reference proteome</keyword>
<name>A0A1D2M9P3_ORCCI</name>
<protein>
    <submittedName>
        <fullName evidence="2">Transient receptor potential channel pyrexia</fullName>
    </submittedName>
</protein>
<gene>
    <name evidence="2" type="ORF">Ocin01_17031</name>
</gene>
<feature type="transmembrane region" description="Helical" evidence="1">
    <location>
        <begin position="141"/>
        <end position="162"/>
    </location>
</feature>
<evidence type="ECO:0000313" key="3">
    <source>
        <dbReference type="Proteomes" id="UP000094527"/>
    </source>
</evidence>
<keyword evidence="1" id="KW-1133">Transmembrane helix</keyword>
<keyword evidence="1" id="KW-0472">Membrane</keyword>
<comment type="caution">
    <text evidence="2">The sequence shown here is derived from an EMBL/GenBank/DDBJ whole genome shotgun (WGS) entry which is preliminary data.</text>
</comment>
<dbReference type="AlphaFoldDB" id="A0A1D2M9P3"/>
<sequence>MIYRIFFAVLFTICSFVMLYQQHFHDSALGIIAAVLNVILGAMAVISLVITFVLYASPKTQFIHTWIQKLGEVIAPLVAIITCAIPTFLGYPILISRLVNKDITAFGVMISWLVMLSYLTKFLLTAAYVETFFQIVKNYIEFFLFVAIGLFVALTASHSIIFHKDGEEFSPFANVSRSFIRVITGRMNYDAFTDDTI</sequence>
<evidence type="ECO:0000256" key="1">
    <source>
        <dbReference type="SAM" id="Phobius"/>
    </source>
</evidence>